<evidence type="ECO:0000313" key="2">
    <source>
        <dbReference type="EMBL" id="CAI9162213.1"/>
    </source>
</evidence>
<protein>
    <submittedName>
        <fullName evidence="2">Uncharacterized protein</fullName>
    </submittedName>
</protein>
<reference evidence="2" key="1">
    <citation type="submission" date="2023-04" db="EMBL/GenBank/DDBJ databases">
        <authorList>
            <consortium name="ELIXIR-Norway"/>
        </authorList>
    </citation>
    <scope>NUCLEOTIDE SEQUENCE [LARGE SCALE GENOMIC DNA]</scope>
</reference>
<dbReference type="Proteomes" id="UP001176941">
    <property type="component" value="Chromosome 20"/>
</dbReference>
<feature type="compositionally biased region" description="Gly residues" evidence="1">
    <location>
        <begin position="337"/>
        <end position="347"/>
    </location>
</feature>
<sequence length="355" mass="37003">MELPPGAYNDTAGGAGAAAHAGQRLRGTLGAAAVRHRALPVLPVHHLPLPHPLCGQPAHPGGEHPLPGEDNHPRPVLHQPGGCGPHPCGGLAHRSVQPGRAVLRHRCAMHLHVALSAGQHVQQRLLPHLDKLRPLPGPGQGCALRPVPHEALCAAELRPHLDGLLVCHSGALHGRPPAAQRGRVLLLCRRPGGAVAGGHAGFLAALRCHRPLLRAHRARAGERAPAPWPAPAEEEGSAHDPGRGAGLLRVLAARERLHQRALVAARAARGCALPALPPPRPPAGRPHGQSGCLLQQLPQTAHLQLPRGDLPRQAAALPGAENRPVSPEPPLPRGPEGRGPGQRGAGRGEAQQHRV</sequence>
<evidence type="ECO:0000256" key="1">
    <source>
        <dbReference type="SAM" id="MobiDB-lite"/>
    </source>
</evidence>
<name>A0ABN8YP71_RANTA</name>
<dbReference type="EMBL" id="OX459956">
    <property type="protein sequence ID" value="CAI9162213.1"/>
    <property type="molecule type" value="Genomic_DNA"/>
</dbReference>
<evidence type="ECO:0000313" key="3">
    <source>
        <dbReference type="Proteomes" id="UP001176941"/>
    </source>
</evidence>
<feature type="region of interest" description="Disordered" evidence="1">
    <location>
        <begin position="219"/>
        <end position="242"/>
    </location>
</feature>
<gene>
    <name evidence="2" type="ORF">MRATA1EN1_LOCUS11175</name>
</gene>
<keyword evidence="3" id="KW-1185">Reference proteome</keyword>
<proteinExistence type="predicted"/>
<feature type="non-terminal residue" evidence="2">
    <location>
        <position position="1"/>
    </location>
</feature>
<feature type="non-terminal residue" evidence="2">
    <location>
        <position position="355"/>
    </location>
</feature>
<feature type="region of interest" description="Disordered" evidence="1">
    <location>
        <begin position="309"/>
        <end position="355"/>
    </location>
</feature>
<feature type="region of interest" description="Disordered" evidence="1">
    <location>
        <begin position="53"/>
        <end position="81"/>
    </location>
</feature>
<accession>A0ABN8YP71</accession>
<organism evidence="2 3">
    <name type="scientific">Rangifer tarandus platyrhynchus</name>
    <name type="common">Svalbard reindeer</name>
    <dbReference type="NCBI Taxonomy" id="3082113"/>
    <lineage>
        <taxon>Eukaryota</taxon>
        <taxon>Metazoa</taxon>
        <taxon>Chordata</taxon>
        <taxon>Craniata</taxon>
        <taxon>Vertebrata</taxon>
        <taxon>Euteleostomi</taxon>
        <taxon>Mammalia</taxon>
        <taxon>Eutheria</taxon>
        <taxon>Laurasiatheria</taxon>
        <taxon>Artiodactyla</taxon>
        <taxon>Ruminantia</taxon>
        <taxon>Pecora</taxon>
        <taxon>Cervidae</taxon>
        <taxon>Odocoileinae</taxon>
        <taxon>Rangifer</taxon>
    </lineage>
</organism>